<sequence length="125" mass="13516">MKIVETENATTPAGHYAQAVVHRGVIHISGQLGRLPGMDDAEAGDIERQTSRCLDNIKAILEAAGSSMDNLLKVSVYISDIALWPDVNTVYARYLGDHKPARVVVPVPNLHYNALIEIEAMGAVP</sequence>
<dbReference type="GO" id="GO:0005829">
    <property type="term" value="C:cytosol"/>
    <property type="evidence" value="ECO:0007669"/>
    <property type="project" value="TreeGrafter"/>
</dbReference>
<dbReference type="CDD" id="cd00448">
    <property type="entry name" value="YjgF_YER057c_UK114_family"/>
    <property type="match status" value="1"/>
</dbReference>
<protein>
    <submittedName>
        <fullName evidence="2">RidA family protein</fullName>
    </submittedName>
</protein>
<dbReference type="EMBL" id="VHSG01000012">
    <property type="protein sequence ID" value="TQV78786.1"/>
    <property type="molecule type" value="Genomic_DNA"/>
</dbReference>
<dbReference type="RefSeq" id="WP_142904621.1">
    <property type="nucleotide sequence ID" value="NZ_ML660093.1"/>
</dbReference>
<proteinExistence type="inferred from homology"/>
<dbReference type="NCBIfam" id="TIGR00004">
    <property type="entry name" value="Rid family detoxifying hydrolase"/>
    <property type="match status" value="1"/>
</dbReference>
<evidence type="ECO:0000313" key="2">
    <source>
        <dbReference type="EMBL" id="TQV78786.1"/>
    </source>
</evidence>
<dbReference type="InterPro" id="IPR006056">
    <property type="entry name" value="RidA"/>
</dbReference>
<dbReference type="Proteomes" id="UP000319732">
    <property type="component" value="Unassembled WGS sequence"/>
</dbReference>
<evidence type="ECO:0000313" key="3">
    <source>
        <dbReference type="Proteomes" id="UP000319732"/>
    </source>
</evidence>
<dbReference type="OrthoDB" id="9803101at2"/>
<dbReference type="AlphaFoldDB" id="A0A545TNK0"/>
<dbReference type="InterPro" id="IPR006175">
    <property type="entry name" value="YjgF/YER057c/UK114"/>
</dbReference>
<comment type="similarity">
    <text evidence="1">Belongs to the RutC family.</text>
</comment>
<evidence type="ECO:0000256" key="1">
    <source>
        <dbReference type="ARBA" id="ARBA00010552"/>
    </source>
</evidence>
<keyword evidence="3" id="KW-1185">Reference proteome</keyword>
<dbReference type="PANTHER" id="PTHR11803">
    <property type="entry name" value="2-IMINOBUTANOATE/2-IMINOPROPANOATE DEAMINASE RIDA"/>
    <property type="match status" value="1"/>
</dbReference>
<dbReference type="InterPro" id="IPR035959">
    <property type="entry name" value="RutC-like_sf"/>
</dbReference>
<organism evidence="2 3">
    <name type="scientific">Exilibacterium tricleocarpae</name>
    <dbReference type="NCBI Taxonomy" id="2591008"/>
    <lineage>
        <taxon>Bacteria</taxon>
        <taxon>Pseudomonadati</taxon>
        <taxon>Pseudomonadota</taxon>
        <taxon>Gammaproteobacteria</taxon>
        <taxon>Cellvibrionales</taxon>
        <taxon>Cellvibrionaceae</taxon>
        <taxon>Exilibacterium</taxon>
    </lineage>
</organism>
<gene>
    <name evidence="2" type="ORF">FKG94_12250</name>
</gene>
<dbReference type="FunFam" id="3.30.1330.40:FF:000001">
    <property type="entry name" value="L-PSP family endoribonuclease"/>
    <property type="match status" value="1"/>
</dbReference>
<dbReference type="SUPFAM" id="SSF55298">
    <property type="entry name" value="YjgF-like"/>
    <property type="match status" value="1"/>
</dbReference>
<accession>A0A545TNK0</accession>
<reference evidence="2 3" key="1">
    <citation type="submission" date="2019-06" db="EMBL/GenBank/DDBJ databases">
        <title>Whole genome sequence for Cellvibrionaceae sp. R142.</title>
        <authorList>
            <person name="Wang G."/>
        </authorList>
    </citation>
    <scope>NUCLEOTIDE SEQUENCE [LARGE SCALE GENOMIC DNA]</scope>
    <source>
        <strain evidence="2 3">R142</strain>
    </source>
</reference>
<dbReference type="PANTHER" id="PTHR11803:SF58">
    <property type="entry name" value="PROTEIN HMF1-RELATED"/>
    <property type="match status" value="1"/>
</dbReference>
<name>A0A545TNK0_9GAMM</name>
<comment type="caution">
    <text evidence="2">The sequence shown here is derived from an EMBL/GenBank/DDBJ whole genome shotgun (WGS) entry which is preliminary data.</text>
</comment>
<dbReference type="Gene3D" id="3.30.1330.40">
    <property type="entry name" value="RutC-like"/>
    <property type="match status" value="1"/>
</dbReference>
<dbReference type="GO" id="GO:0019239">
    <property type="term" value="F:deaminase activity"/>
    <property type="evidence" value="ECO:0007669"/>
    <property type="project" value="TreeGrafter"/>
</dbReference>
<dbReference type="Pfam" id="PF01042">
    <property type="entry name" value="Ribonuc_L-PSP"/>
    <property type="match status" value="1"/>
</dbReference>